<comment type="caution">
    <text evidence="1">The sequence shown here is derived from an EMBL/GenBank/DDBJ whole genome shotgun (WGS) entry which is preliminary data.</text>
</comment>
<dbReference type="EMBL" id="NIBD01000028">
    <property type="protein sequence ID" value="PAB55179.1"/>
    <property type="molecule type" value="Genomic_DNA"/>
</dbReference>
<accession>A0A267M6E4</accession>
<dbReference type="RefSeq" id="WP_095182859.1">
    <property type="nucleotide sequence ID" value="NZ_NIBD01000028.1"/>
</dbReference>
<protein>
    <submittedName>
        <fullName evidence="1">Uncharacterized protein</fullName>
    </submittedName>
</protein>
<reference evidence="1 2" key="1">
    <citation type="submission" date="2017-05" db="EMBL/GenBank/DDBJ databases">
        <title>Lactobacillus johnsonii from commercial turkeys.</title>
        <authorList>
            <person name="Johnson T.J."/>
            <person name="Youmans B."/>
        </authorList>
    </citation>
    <scope>NUCLEOTIDE SEQUENCE [LARGE SCALE GENOMIC DNA]</scope>
    <source>
        <strain evidence="1 2">UMNLJ114</strain>
    </source>
</reference>
<evidence type="ECO:0000313" key="1">
    <source>
        <dbReference type="EMBL" id="PAB55179.1"/>
    </source>
</evidence>
<dbReference type="AlphaFoldDB" id="A0A267M6E4"/>
<proteinExistence type="predicted"/>
<organism evidence="1 2">
    <name type="scientific">Lactobacillus johnsonii</name>
    <dbReference type="NCBI Taxonomy" id="33959"/>
    <lineage>
        <taxon>Bacteria</taxon>
        <taxon>Bacillati</taxon>
        <taxon>Bacillota</taxon>
        <taxon>Bacilli</taxon>
        <taxon>Lactobacillales</taxon>
        <taxon>Lactobacillaceae</taxon>
        <taxon>Lactobacillus</taxon>
    </lineage>
</organism>
<dbReference type="Proteomes" id="UP000216008">
    <property type="component" value="Unassembled WGS sequence"/>
</dbReference>
<gene>
    <name evidence="1" type="ORF">A3Q24_05725</name>
</gene>
<sequence>MPDFNIFHIKSDPINLNSNQVCEIRRIYDSRVTKSKYWCSFCDFHIGNDAATKIAELEIPTKVKEKTLYHGYIFSSIYMKNWWDYPTTWLSEIRMLIKFNNCYGLYREITDSYRESSAYIKIVKRCPKCNRRLTT</sequence>
<name>A0A267M6E4_LACJH</name>
<evidence type="ECO:0000313" key="2">
    <source>
        <dbReference type="Proteomes" id="UP000216008"/>
    </source>
</evidence>